<evidence type="ECO:0000256" key="3">
    <source>
        <dbReference type="ARBA" id="ARBA00022553"/>
    </source>
</evidence>
<keyword evidence="5 7" id="KW-0418">Kinase</keyword>
<geneLocation type="plasmid" evidence="7 8">
    <name>pDEIPE01</name>
</geneLocation>
<dbReference type="PANTHER" id="PTHR42878">
    <property type="entry name" value="TWO-COMPONENT HISTIDINE KINASE"/>
    <property type="match status" value="1"/>
</dbReference>
<keyword evidence="8" id="KW-1185">Reference proteome</keyword>
<dbReference type="Proteomes" id="UP000010467">
    <property type="component" value="Plasmid pDEIPE01"/>
</dbReference>
<feature type="domain" description="Histidine kinase" evidence="6">
    <location>
        <begin position="79"/>
        <end position="191"/>
    </location>
</feature>
<accession>L0A8W4</accession>
<sequence length="191" mass="21853">MFLYGVQNSENNRQCFRSCFQVLTLHMRGASKLEARKGKRRRTWTVDVDEAVVLAVLRSEVSVAQAARRRGVSERLPVVKGDPLLWCQSFENLLSNAVKYTSKREIACIGIQAEVKGESVVFSVTDNGAGFDPRFQKRLFDVFQRLHRKDQFRGAGVGLATVRRMVERHHGRIWAEGRLGERATFYLQLPR</sequence>
<dbReference type="PANTHER" id="PTHR42878:SF15">
    <property type="entry name" value="BACTERIOPHYTOCHROME"/>
    <property type="match status" value="1"/>
</dbReference>
<evidence type="ECO:0000313" key="7">
    <source>
        <dbReference type="EMBL" id="AFZ69582.1"/>
    </source>
</evidence>
<gene>
    <name evidence="7" type="ordered locus">Deipe_4222</name>
</gene>
<evidence type="ECO:0000256" key="1">
    <source>
        <dbReference type="ARBA" id="ARBA00000085"/>
    </source>
</evidence>
<dbReference type="HOGENOM" id="CLU_1419397_0_0_0"/>
<evidence type="ECO:0000313" key="8">
    <source>
        <dbReference type="Proteomes" id="UP000010467"/>
    </source>
</evidence>
<dbReference type="InterPro" id="IPR005467">
    <property type="entry name" value="His_kinase_dom"/>
</dbReference>
<keyword evidence="4" id="KW-0808">Transferase</keyword>
<reference evidence="8" key="1">
    <citation type="submission" date="2012-03" db="EMBL/GenBank/DDBJ databases">
        <title>Complete sequence of plasmid 1 of Deinococcus peraridilitoris DSM 19664.</title>
        <authorList>
            <person name="Lucas S."/>
            <person name="Copeland A."/>
            <person name="Lapidus A."/>
            <person name="Glavina del Rio T."/>
            <person name="Dalin E."/>
            <person name="Tice H."/>
            <person name="Bruce D."/>
            <person name="Goodwin L."/>
            <person name="Pitluck S."/>
            <person name="Peters L."/>
            <person name="Mikhailova N."/>
            <person name="Lu M."/>
            <person name="Kyrpides N."/>
            <person name="Mavromatis K."/>
            <person name="Ivanova N."/>
            <person name="Brettin T."/>
            <person name="Detter J.C."/>
            <person name="Han C."/>
            <person name="Larimer F."/>
            <person name="Land M."/>
            <person name="Hauser L."/>
            <person name="Markowitz V."/>
            <person name="Cheng J.-F."/>
            <person name="Hugenholtz P."/>
            <person name="Woyke T."/>
            <person name="Wu D."/>
            <person name="Pukall R."/>
            <person name="Steenblock K."/>
            <person name="Brambilla E."/>
            <person name="Klenk H.-P."/>
            <person name="Eisen J.A."/>
        </authorList>
    </citation>
    <scope>NUCLEOTIDE SEQUENCE [LARGE SCALE GENOMIC DNA]</scope>
    <source>
        <strain evidence="8">DSM 19664 / LMG 22246 / CIP 109416 / KR-200</strain>
        <plasmid evidence="8">Plasmid pDEIPE01</plasmid>
    </source>
</reference>
<dbReference type="SMART" id="SM00387">
    <property type="entry name" value="HATPase_c"/>
    <property type="match status" value="1"/>
</dbReference>
<dbReference type="Gene3D" id="3.30.565.10">
    <property type="entry name" value="Histidine kinase-like ATPase, C-terminal domain"/>
    <property type="match status" value="1"/>
</dbReference>
<dbReference type="SUPFAM" id="SSF48295">
    <property type="entry name" value="TrpR-like"/>
    <property type="match status" value="1"/>
</dbReference>
<organism evidence="7 8">
    <name type="scientific">Deinococcus peraridilitoris (strain DSM 19664 / LMG 22246 / CIP 109416 / KR-200)</name>
    <dbReference type="NCBI Taxonomy" id="937777"/>
    <lineage>
        <taxon>Bacteria</taxon>
        <taxon>Thermotogati</taxon>
        <taxon>Deinococcota</taxon>
        <taxon>Deinococci</taxon>
        <taxon>Deinococcales</taxon>
        <taxon>Deinococcaceae</taxon>
        <taxon>Deinococcus</taxon>
    </lineage>
</organism>
<dbReference type="GO" id="GO:0000156">
    <property type="term" value="F:phosphorelay response regulator activity"/>
    <property type="evidence" value="ECO:0007669"/>
    <property type="project" value="TreeGrafter"/>
</dbReference>
<dbReference type="InterPro" id="IPR050351">
    <property type="entry name" value="BphY/WalK/GraS-like"/>
</dbReference>
<keyword evidence="7" id="KW-0614">Plasmid</keyword>
<dbReference type="GO" id="GO:0030295">
    <property type="term" value="F:protein kinase activator activity"/>
    <property type="evidence" value="ECO:0007669"/>
    <property type="project" value="TreeGrafter"/>
</dbReference>
<dbReference type="PRINTS" id="PR00344">
    <property type="entry name" value="BCTRLSENSOR"/>
</dbReference>
<dbReference type="FunFam" id="3.30.565.10:FF:000006">
    <property type="entry name" value="Sensor histidine kinase WalK"/>
    <property type="match status" value="1"/>
</dbReference>
<dbReference type="GO" id="GO:0007234">
    <property type="term" value="P:osmosensory signaling via phosphorelay pathway"/>
    <property type="evidence" value="ECO:0007669"/>
    <property type="project" value="TreeGrafter"/>
</dbReference>
<evidence type="ECO:0000256" key="4">
    <source>
        <dbReference type="ARBA" id="ARBA00022679"/>
    </source>
</evidence>
<evidence type="ECO:0000256" key="2">
    <source>
        <dbReference type="ARBA" id="ARBA00012438"/>
    </source>
</evidence>
<proteinExistence type="predicted"/>
<dbReference type="InterPro" id="IPR036890">
    <property type="entry name" value="HATPase_C_sf"/>
</dbReference>
<comment type="catalytic activity">
    <reaction evidence="1">
        <text>ATP + protein L-histidine = ADP + protein N-phospho-L-histidine.</text>
        <dbReference type="EC" id="2.7.13.3"/>
    </reaction>
</comment>
<dbReference type="GO" id="GO:0043565">
    <property type="term" value="F:sequence-specific DNA binding"/>
    <property type="evidence" value="ECO:0007669"/>
    <property type="project" value="InterPro"/>
</dbReference>
<dbReference type="InterPro" id="IPR004358">
    <property type="entry name" value="Sig_transdc_His_kin-like_C"/>
</dbReference>
<keyword evidence="3" id="KW-0597">Phosphoprotein</keyword>
<dbReference type="PROSITE" id="PS50109">
    <property type="entry name" value="HIS_KIN"/>
    <property type="match status" value="1"/>
</dbReference>
<dbReference type="KEGG" id="dpd:Deipe_4222"/>
<dbReference type="AlphaFoldDB" id="L0A8W4"/>
<dbReference type="Pfam" id="PF02518">
    <property type="entry name" value="HATPase_c"/>
    <property type="match status" value="1"/>
</dbReference>
<dbReference type="EC" id="2.7.13.3" evidence="2"/>
<protein>
    <recommendedName>
        <fullName evidence="2">histidine kinase</fullName>
        <ecNumber evidence="2">2.7.13.3</ecNumber>
    </recommendedName>
</protein>
<evidence type="ECO:0000256" key="5">
    <source>
        <dbReference type="ARBA" id="ARBA00022777"/>
    </source>
</evidence>
<dbReference type="GO" id="GO:0004673">
    <property type="term" value="F:protein histidine kinase activity"/>
    <property type="evidence" value="ECO:0007669"/>
    <property type="project" value="UniProtKB-EC"/>
</dbReference>
<dbReference type="PATRIC" id="fig|937777.3.peg.4252"/>
<name>L0A8W4_DEIPD</name>
<dbReference type="InterPro" id="IPR003594">
    <property type="entry name" value="HATPase_dom"/>
</dbReference>
<dbReference type="SUPFAM" id="SSF55874">
    <property type="entry name" value="ATPase domain of HSP90 chaperone/DNA topoisomerase II/histidine kinase"/>
    <property type="match status" value="1"/>
</dbReference>
<dbReference type="EMBL" id="CP003383">
    <property type="protein sequence ID" value="AFZ69582.1"/>
    <property type="molecule type" value="Genomic_DNA"/>
</dbReference>
<dbReference type="InterPro" id="IPR010921">
    <property type="entry name" value="Trp_repressor/repl_initiator"/>
</dbReference>
<evidence type="ECO:0000259" key="6">
    <source>
        <dbReference type="PROSITE" id="PS50109"/>
    </source>
</evidence>